<evidence type="ECO:0000256" key="4">
    <source>
        <dbReference type="ARBA" id="ARBA00022982"/>
    </source>
</evidence>
<dbReference type="GO" id="GO:0009055">
    <property type="term" value="F:electron transfer activity"/>
    <property type="evidence" value="ECO:0007669"/>
    <property type="project" value="InterPro"/>
</dbReference>
<dbReference type="CDD" id="cd08168">
    <property type="entry name" value="Cytochrom_C3"/>
    <property type="match status" value="1"/>
</dbReference>
<evidence type="ECO:0000256" key="1">
    <source>
        <dbReference type="ARBA" id="ARBA00022448"/>
    </source>
</evidence>
<accession>X0VMV4</accession>
<gene>
    <name evidence="7" type="ORF">S01H1_54729</name>
</gene>
<keyword evidence="1" id="KW-0813">Transport</keyword>
<dbReference type="SUPFAM" id="SSF48695">
    <property type="entry name" value="Multiheme cytochromes"/>
    <property type="match status" value="1"/>
</dbReference>
<dbReference type="EMBL" id="BARS01035526">
    <property type="protein sequence ID" value="GAG19550.1"/>
    <property type="molecule type" value="Genomic_DNA"/>
</dbReference>
<reference evidence="7" key="1">
    <citation type="journal article" date="2014" name="Front. Microbiol.">
        <title>High frequency of phylogenetically diverse reductive dehalogenase-homologous genes in deep subseafloor sedimentary metagenomes.</title>
        <authorList>
            <person name="Kawai M."/>
            <person name="Futagami T."/>
            <person name="Toyoda A."/>
            <person name="Takaki Y."/>
            <person name="Nishi S."/>
            <person name="Hori S."/>
            <person name="Arai W."/>
            <person name="Tsubouchi T."/>
            <person name="Morono Y."/>
            <person name="Uchiyama I."/>
            <person name="Ito T."/>
            <person name="Fujiyama A."/>
            <person name="Inagaki F."/>
            <person name="Takami H."/>
        </authorList>
    </citation>
    <scope>NUCLEOTIDE SEQUENCE</scope>
    <source>
        <strain evidence="7">Expedition CK06-06</strain>
    </source>
</reference>
<dbReference type="InterPro" id="IPR020942">
    <property type="entry name" value="Cyt_c_III_dom"/>
</dbReference>
<sequence>LEQAMHDRRSKHSCLGCHDQQKEVAACAGCHAFLDHRSPLASTRTCDRCHQGPPGDSPRLSTIPPTQYARFLESRRPGSFSFKEKDLPGDLVLESLARDYQPARFPHRRVIDKLKKLSEASKLARHFHGSADTLCQGCHHQSPVGKRPPRCSSCHNPVGQGGTLYLPRLQAAYHLQCIGCHQKMGLEPGPYNCVGCHPKK</sequence>
<evidence type="ECO:0000256" key="2">
    <source>
        <dbReference type="ARBA" id="ARBA00022617"/>
    </source>
</evidence>
<dbReference type="GO" id="GO:0020037">
    <property type="term" value="F:heme binding"/>
    <property type="evidence" value="ECO:0007669"/>
    <property type="project" value="InterPro"/>
</dbReference>
<proteinExistence type="predicted"/>
<evidence type="ECO:0000256" key="5">
    <source>
        <dbReference type="ARBA" id="ARBA00023004"/>
    </source>
</evidence>
<keyword evidence="5" id="KW-0408">Iron</keyword>
<name>X0VMV4_9ZZZZ</name>
<keyword evidence="3" id="KW-0479">Metal-binding</keyword>
<dbReference type="GO" id="GO:0046872">
    <property type="term" value="F:metal ion binding"/>
    <property type="evidence" value="ECO:0007669"/>
    <property type="project" value="UniProtKB-KW"/>
</dbReference>
<dbReference type="Pfam" id="PF02085">
    <property type="entry name" value="Cytochrom_CIII"/>
    <property type="match status" value="1"/>
</dbReference>
<feature type="domain" description="Class III cytochrome C" evidence="6">
    <location>
        <begin position="117"/>
        <end position="197"/>
    </location>
</feature>
<feature type="non-terminal residue" evidence="7">
    <location>
        <position position="1"/>
    </location>
</feature>
<evidence type="ECO:0000259" key="6">
    <source>
        <dbReference type="Pfam" id="PF02085"/>
    </source>
</evidence>
<evidence type="ECO:0000313" key="7">
    <source>
        <dbReference type="EMBL" id="GAG19550.1"/>
    </source>
</evidence>
<protein>
    <recommendedName>
        <fullName evidence="6">Class III cytochrome C domain-containing protein</fullName>
    </recommendedName>
</protein>
<evidence type="ECO:0000256" key="3">
    <source>
        <dbReference type="ARBA" id="ARBA00022723"/>
    </source>
</evidence>
<dbReference type="Gene3D" id="3.90.10.10">
    <property type="entry name" value="Cytochrome C3"/>
    <property type="match status" value="2"/>
</dbReference>
<dbReference type="InterPro" id="IPR036280">
    <property type="entry name" value="Multihaem_cyt_sf"/>
</dbReference>
<comment type="caution">
    <text evidence="7">The sequence shown here is derived from an EMBL/GenBank/DDBJ whole genome shotgun (WGS) entry which is preliminary data.</text>
</comment>
<dbReference type="AlphaFoldDB" id="X0VMV4"/>
<organism evidence="7">
    <name type="scientific">marine sediment metagenome</name>
    <dbReference type="NCBI Taxonomy" id="412755"/>
    <lineage>
        <taxon>unclassified sequences</taxon>
        <taxon>metagenomes</taxon>
        <taxon>ecological metagenomes</taxon>
    </lineage>
</organism>
<keyword evidence="4" id="KW-0249">Electron transport</keyword>
<keyword evidence="2" id="KW-0349">Heme</keyword>